<dbReference type="AlphaFoldDB" id="A0AAC9LK95"/>
<sequence length="68" mass="8031">MENRDLLTKISNITREIEDNYPEVYKHLDEIPQTIPSEENPEVHKKQLENYLNSLQNILAKAKENPKL</sequence>
<protein>
    <submittedName>
        <fullName evidence="1">Uncharacterized protein</fullName>
    </submittedName>
</protein>
<dbReference type="RefSeq" id="WP_076731576.1">
    <property type="nucleotide sequence ID" value="NZ_CP019352.1"/>
</dbReference>
<dbReference type="KEGG" id="lvn:BWR22_00955"/>
<dbReference type="EMBL" id="CP019352">
    <property type="protein sequence ID" value="APX98931.1"/>
    <property type="molecule type" value="Genomic_DNA"/>
</dbReference>
<name>A0AAC9LK95_9FLAO</name>
<evidence type="ECO:0000313" key="1">
    <source>
        <dbReference type="EMBL" id="APX98931.1"/>
    </source>
</evidence>
<proteinExistence type="predicted"/>
<keyword evidence="2" id="KW-1185">Reference proteome</keyword>
<accession>A0AAC9LK95</accession>
<gene>
    <name evidence="1" type="ORF">BWR22_00955</name>
</gene>
<organism evidence="1 2">
    <name type="scientific">Lacinutrix venerupis</name>
    <dbReference type="NCBI Taxonomy" id="1486034"/>
    <lineage>
        <taxon>Bacteria</taxon>
        <taxon>Pseudomonadati</taxon>
        <taxon>Bacteroidota</taxon>
        <taxon>Flavobacteriia</taxon>
        <taxon>Flavobacteriales</taxon>
        <taxon>Flavobacteriaceae</taxon>
        <taxon>Lacinutrix</taxon>
    </lineage>
</organism>
<evidence type="ECO:0000313" key="2">
    <source>
        <dbReference type="Proteomes" id="UP000187506"/>
    </source>
</evidence>
<reference evidence="1 2" key="1">
    <citation type="submission" date="2017-01" db="EMBL/GenBank/DDBJ databases">
        <title>Complete genome of Lacinutrix venerupis DOK2-8 isolated from seawater in Dokdo.</title>
        <authorList>
            <person name="Chi W.-J."/>
            <person name="Kim J.H."/>
        </authorList>
    </citation>
    <scope>NUCLEOTIDE SEQUENCE [LARGE SCALE GENOMIC DNA]</scope>
    <source>
        <strain evidence="1 2">DOK2-8</strain>
    </source>
</reference>
<dbReference type="Proteomes" id="UP000187506">
    <property type="component" value="Chromosome"/>
</dbReference>